<feature type="domain" description="DUF6531" evidence="3">
    <location>
        <begin position="22"/>
        <end position="87"/>
    </location>
</feature>
<name>M7NUL5_9BACT</name>
<evidence type="ECO:0000259" key="4">
    <source>
        <dbReference type="Pfam" id="PF25023"/>
    </source>
</evidence>
<dbReference type="AlphaFoldDB" id="M7NUL5"/>
<dbReference type="PANTHER" id="PTHR32305">
    <property type="match status" value="1"/>
</dbReference>
<keyword evidence="2" id="KW-0732">Signal</keyword>
<organism evidence="5 6">
    <name type="scientific">Cesiribacter andamanensis AMV16</name>
    <dbReference type="NCBI Taxonomy" id="1279009"/>
    <lineage>
        <taxon>Bacteria</taxon>
        <taxon>Pseudomonadati</taxon>
        <taxon>Bacteroidota</taxon>
        <taxon>Cytophagia</taxon>
        <taxon>Cytophagales</taxon>
        <taxon>Cesiribacteraceae</taxon>
        <taxon>Cesiribacter</taxon>
    </lineage>
</organism>
<evidence type="ECO:0000256" key="1">
    <source>
        <dbReference type="ARBA" id="ARBA00022737"/>
    </source>
</evidence>
<dbReference type="InterPro" id="IPR056823">
    <property type="entry name" value="TEN-like_YD-shell"/>
</dbReference>
<dbReference type="InterPro" id="IPR045351">
    <property type="entry name" value="DUF6531"/>
</dbReference>
<keyword evidence="6" id="KW-1185">Reference proteome</keyword>
<dbReference type="Pfam" id="PF20148">
    <property type="entry name" value="DUF6531"/>
    <property type="match status" value="1"/>
</dbReference>
<dbReference type="PATRIC" id="fig|1279009.4.peg.2721"/>
<feature type="signal peptide" evidence="2">
    <location>
        <begin position="1"/>
        <end position="20"/>
    </location>
</feature>
<keyword evidence="1" id="KW-0677">Repeat</keyword>
<dbReference type="OrthoDB" id="9765204at2"/>
<dbReference type="Proteomes" id="UP000011910">
    <property type="component" value="Unassembled WGS sequence"/>
</dbReference>
<dbReference type="PANTHER" id="PTHR32305:SF15">
    <property type="entry name" value="PROTEIN RHSA-RELATED"/>
    <property type="match status" value="1"/>
</dbReference>
<proteinExistence type="predicted"/>
<feature type="chain" id="PRO_5004082448" evidence="2">
    <location>
        <begin position="21"/>
        <end position="576"/>
    </location>
</feature>
<gene>
    <name evidence="5" type="ORF">ADICEAN_02683</name>
</gene>
<dbReference type="Pfam" id="PF25023">
    <property type="entry name" value="TEN_YD-shell"/>
    <property type="match status" value="1"/>
</dbReference>
<evidence type="ECO:0000259" key="3">
    <source>
        <dbReference type="Pfam" id="PF20148"/>
    </source>
</evidence>
<sequence>MKRSLLFLLLCISLSTPLLGDVDLKTGDFYISYTDLDFTAIKGIALERTYNSASTTTGLFGRGWTSVYETRLYVIGDGNLLIREVGSSCKTCAENGSGNASILIRERGLFELFFTPSAPNQARIDAAVAQLIPLLIRDRRLENTPLAIATKRKELLASMSQRAAAWITYTEKGWLAPAQAPQNTSWFSTNGELQNIARTAEGFTRTYNNGSLERFDAQGLLLNKYDDKGKLAFEITYSAGKISQILDGVGTLFRFELNAQGLVSTVEAKGETIRYRYNEHHCLLESTGTDKQKRHYAYNSQHMLERIAQADETISITYDPRSQRVSQVSEADEEGLQKLDRFSYTKLLKEDGSVDPYRFATFKITGMDEYIDSTYNEYELREILGRPYTYRTLIRQSYATTETIFTECGCGPLSIKRGQKWATFAYDGKSRMILKENNEYILRAAYNDELGKITRVERTDKYSGKITISEFDYSPQGDVVEMRSEELTIRLAYDEHRKIIKMESPSATLYFAYNSIQKPSKIRMEGGGQINVTYDERGEIEKVDSPDGHSMALKVTQAFQNLLTVAKPQGFDYKLN</sequence>
<dbReference type="InterPro" id="IPR050708">
    <property type="entry name" value="T6SS_VgrG/RHS"/>
</dbReference>
<dbReference type="Gene3D" id="2.180.10.10">
    <property type="entry name" value="RHS repeat-associated core"/>
    <property type="match status" value="1"/>
</dbReference>
<reference evidence="5 6" key="1">
    <citation type="journal article" date="2013" name="Genome Announc.">
        <title>Draft Genome Sequence of Cesiribacter andamanensis Strain AMV16T, Isolated from a Soil Sample from a Mud Volcano in the Andaman Islands, India.</title>
        <authorList>
            <person name="Shivaji S."/>
            <person name="Ara S."/>
            <person name="Begum Z."/>
            <person name="Srinivas T.N."/>
            <person name="Singh A."/>
            <person name="Kumar Pinnaka A."/>
        </authorList>
    </citation>
    <scope>NUCLEOTIDE SEQUENCE [LARGE SCALE GENOMIC DNA]</scope>
    <source>
        <strain evidence="5 6">AMV16</strain>
    </source>
</reference>
<evidence type="ECO:0000256" key="2">
    <source>
        <dbReference type="SAM" id="SignalP"/>
    </source>
</evidence>
<dbReference type="eggNOG" id="COG3209">
    <property type="taxonomic scope" value="Bacteria"/>
</dbReference>
<dbReference type="EMBL" id="AODQ01000070">
    <property type="protein sequence ID" value="EMR02169.1"/>
    <property type="molecule type" value="Genomic_DNA"/>
</dbReference>
<protein>
    <submittedName>
        <fullName evidence="5">YD repeat (Two copies)</fullName>
    </submittedName>
</protein>
<evidence type="ECO:0000313" key="6">
    <source>
        <dbReference type="Proteomes" id="UP000011910"/>
    </source>
</evidence>
<dbReference type="STRING" id="1279009.ADICEAN_02683"/>
<comment type="caution">
    <text evidence="5">The sequence shown here is derived from an EMBL/GenBank/DDBJ whole genome shotgun (WGS) entry which is preliminary data.</text>
</comment>
<evidence type="ECO:0000313" key="5">
    <source>
        <dbReference type="EMBL" id="EMR02169.1"/>
    </source>
</evidence>
<accession>M7NUL5</accession>
<dbReference type="NCBIfam" id="TIGR01643">
    <property type="entry name" value="YD_repeat_2x"/>
    <property type="match status" value="1"/>
</dbReference>
<dbReference type="RefSeq" id="WP_009196073.1">
    <property type="nucleotide sequence ID" value="NZ_AODQ01000070.1"/>
</dbReference>
<dbReference type="InterPro" id="IPR006530">
    <property type="entry name" value="YD"/>
</dbReference>
<feature type="domain" description="Teneurin-like YD-shell" evidence="4">
    <location>
        <begin position="418"/>
        <end position="571"/>
    </location>
</feature>